<keyword evidence="2" id="KW-0732">Signal</keyword>
<evidence type="ECO:0000313" key="4">
    <source>
        <dbReference type="Proteomes" id="UP000664521"/>
    </source>
</evidence>
<evidence type="ECO:0000256" key="2">
    <source>
        <dbReference type="SAM" id="SignalP"/>
    </source>
</evidence>
<feature type="region of interest" description="Disordered" evidence="1">
    <location>
        <begin position="190"/>
        <end position="221"/>
    </location>
</feature>
<evidence type="ECO:0000256" key="1">
    <source>
        <dbReference type="SAM" id="MobiDB-lite"/>
    </source>
</evidence>
<keyword evidence="4" id="KW-1185">Reference proteome</keyword>
<proteinExistence type="predicted"/>
<evidence type="ECO:0000313" key="3">
    <source>
        <dbReference type="EMBL" id="CAF9927651.1"/>
    </source>
</evidence>
<sequence length="306" mass="32163">MHSPSILSAASFCLLVGIFATTVLTQGSIQLVNYCPEEVLYESRVGSANITGAALLNSGEIYTMSFSEAQPQDPTADHKLSFDAWPAYNSDKKTRSLRPALLAPRQSDLSEDQDWGFEFLIWDVAVTEQGVAFGFEDQATDPFPEWGWTWKLASGDKACTPCTALGCAAEGCSLQEDLVMEFCGEGDTPEPLVPTSSLDRPASISAPTSSPTSISSISIPPGSATPLAPSATKTYPQYITTTTSATASIIAGSLFPRPSGSGAVLPSGSGYHYRPSPVPSAFTGAASKLQEGYVGAFALAAGLMMF</sequence>
<feature type="compositionally biased region" description="Low complexity" evidence="1">
    <location>
        <begin position="201"/>
        <end position="221"/>
    </location>
</feature>
<protein>
    <submittedName>
        <fullName evidence="3">Uncharacterized protein</fullName>
    </submittedName>
</protein>
<dbReference type="AlphaFoldDB" id="A0A8H3FUK6"/>
<feature type="chain" id="PRO_5034707144" evidence="2">
    <location>
        <begin position="26"/>
        <end position="306"/>
    </location>
</feature>
<comment type="caution">
    <text evidence="3">The sequence shown here is derived from an EMBL/GenBank/DDBJ whole genome shotgun (WGS) entry which is preliminary data.</text>
</comment>
<dbReference type="EMBL" id="CAJPDS010000045">
    <property type="protein sequence ID" value="CAF9927651.1"/>
    <property type="molecule type" value="Genomic_DNA"/>
</dbReference>
<reference evidence="3" key="1">
    <citation type="submission" date="2021-03" db="EMBL/GenBank/DDBJ databases">
        <authorList>
            <person name="Tagirdzhanova G."/>
        </authorList>
    </citation>
    <scope>NUCLEOTIDE SEQUENCE</scope>
</reference>
<gene>
    <name evidence="3" type="ORF">HETSPECPRED_006638</name>
</gene>
<feature type="signal peptide" evidence="2">
    <location>
        <begin position="1"/>
        <end position="25"/>
    </location>
</feature>
<organism evidence="3 4">
    <name type="scientific">Heterodermia speciosa</name>
    <dbReference type="NCBI Taxonomy" id="116794"/>
    <lineage>
        <taxon>Eukaryota</taxon>
        <taxon>Fungi</taxon>
        <taxon>Dikarya</taxon>
        <taxon>Ascomycota</taxon>
        <taxon>Pezizomycotina</taxon>
        <taxon>Lecanoromycetes</taxon>
        <taxon>OSLEUM clade</taxon>
        <taxon>Lecanoromycetidae</taxon>
        <taxon>Caliciales</taxon>
        <taxon>Physciaceae</taxon>
        <taxon>Heterodermia</taxon>
    </lineage>
</organism>
<dbReference type="Proteomes" id="UP000664521">
    <property type="component" value="Unassembled WGS sequence"/>
</dbReference>
<name>A0A8H3FUK6_9LECA</name>
<accession>A0A8H3FUK6</accession>